<protein>
    <submittedName>
        <fullName evidence="2 4">Uncharacterized protein</fullName>
    </submittedName>
</protein>
<proteinExistence type="predicted"/>
<dbReference type="Proteomes" id="UP000275846">
    <property type="component" value="Unassembled WGS sequence"/>
</dbReference>
<evidence type="ECO:0000256" key="1">
    <source>
        <dbReference type="SAM" id="MobiDB-lite"/>
    </source>
</evidence>
<gene>
    <name evidence="2" type="ORF">SSLN_LOCUS18148</name>
</gene>
<sequence>MQMSARNSQGRGNSVSKSSALLFEDVGTRSPSSLADSKWYQYAVPKPSQQSHTLRAFDVETALTANPTPPSAYRSNAPKTPTPACRRRGNDE</sequence>
<dbReference type="WBParaSite" id="SSLN_0001883101-mRNA-1">
    <property type="protein sequence ID" value="SSLN_0001883101-mRNA-1"/>
    <property type="gene ID" value="SSLN_0001883101"/>
</dbReference>
<dbReference type="EMBL" id="UYSU01043783">
    <property type="protein sequence ID" value="VDM04534.1"/>
    <property type="molecule type" value="Genomic_DNA"/>
</dbReference>
<evidence type="ECO:0000313" key="4">
    <source>
        <dbReference type="WBParaSite" id="SSLN_0001883101-mRNA-1"/>
    </source>
</evidence>
<reference evidence="4" key="1">
    <citation type="submission" date="2016-06" db="UniProtKB">
        <authorList>
            <consortium name="WormBaseParasite"/>
        </authorList>
    </citation>
    <scope>IDENTIFICATION</scope>
</reference>
<dbReference type="AlphaFoldDB" id="A0A183TNV0"/>
<evidence type="ECO:0000313" key="3">
    <source>
        <dbReference type="Proteomes" id="UP000275846"/>
    </source>
</evidence>
<reference evidence="2 3" key="2">
    <citation type="submission" date="2018-11" db="EMBL/GenBank/DDBJ databases">
        <authorList>
            <consortium name="Pathogen Informatics"/>
        </authorList>
    </citation>
    <scope>NUCLEOTIDE SEQUENCE [LARGE SCALE GENOMIC DNA]</scope>
    <source>
        <strain evidence="2 3">NST_G2</strain>
    </source>
</reference>
<feature type="region of interest" description="Disordered" evidence="1">
    <location>
        <begin position="64"/>
        <end position="92"/>
    </location>
</feature>
<organism evidence="4">
    <name type="scientific">Schistocephalus solidus</name>
    <name type="common">Tapeworm</name>
    <dbReference type="NCBI Taxonomy" id="70667"/>
    <lineage>
        <taxon>Eukaryota</taxon>
        <taxon>Metazoa</taxon>
        <taxon>Spiralia</taxon>
        <taxon>Lophotrochozoa</taxon>
        <taxon>Platyhelminthes</taxon>
        <taxon>Cestoda</taxon>
        <taxon>Eucestoda</taxon>
        <taxon>Diphyllobothriidea</taxon>
        <taxon>Diphyllobothriidae</taxon>
        <taxon>Schistocephalus</taxon>
    </lineage>
</organism>
<name>A0A183TNV0_SCHSO</name>
<accession>A0A183TNV0</accession>
<evidence type="ECO:0000313" key="2">
    <source>
        <dbReference type="EMBL" id="VDM04534.1"/>
    </source>
</evidence>
<keyword evidence="3" id="KW-1185">Reference proteome</keyword>